<name>A0A6J7XBL5_9CAUD</name>
<dbReference type="InterPro" id="IPR011604">
    <property type="entry name" value="PDDEXK-like_dom_sf"/>
</dbReference>
<evidence type="ECO:0000313" key="2">
    <source>
        <dbReference type="EMBL" id="CAB4212456.1"/>
    </source>
</evidence>
<dbReference type="EMBL" id="LR798388">
    <property type="protein sequence ID" value="CAB5228213.1"/>
    <property type="molecule type" value="Genomic_DNA"/>
</dbReference>
<accession>A0A6J7XBL5</accession>
<protein>
    <recommendedName>
        <fullName evidence="4">PD-(D/E)XK endonuclease-like domain-containing protein</fullName>
    </recommendedName>
</protein>
<dbReference type="EMBL" id="LR797027">
    <property type="protein sequence ID" value="CAB4182571.1"/>
    <property type="molecule type" value="Genomic_DNA"/>
</dbReference>
<organism evidence="3">
    <name type="scientific">uncultured Caudovirales phage</name>
    <dbReference type="NCBI Taxonomy" id="2100421"/>
    <lineage>
        <taxon>Viruses</taxon>
        <taxon>Duplodnaviria</taxon>
        <taxon>Heunggongvirae</taxon>
        <taxon>Uroviricota</taxon>
        <taxon>Caudoviricetes</taxon>
        <taxon>Peduoviridae</taxon>
        <taxon>Maltschvirus</taxon>
        <taxon>Maltschvirus maltsch</taxon>
    </lineage>
</organism>
<evidence type="ECO:0000313" key="1">
    <source>
        <dbReference type="EMBL" id="CAB4182571.1"/>
    </source>
</evidence>
<evidence type="ECO:0008006" key="4">
    <source>
        <dbReference type="Google" id="ProtNLM"/>
    </source>
</evidence>
<gene>
    <name evidence="1" type="ORF">UFOVP1086_12</name>
    <name evidence="2" type="ORF">UFOVP1440_12</name>
    <name evidence="3" type="ORF">UFOVP1533_12</name>
</gene>
<proteinExistence type="predicted"/>
<sequence length="256" mass="28670">MFTPDTPDPIRTAIVEVIDVGMQKANDSQPKRQYLGASAIGKACQRELAYSYHMVQKDEGTEFKGRTLRMFDMGHDGETRMAAYIRQAGFTLETHLPDGKQIGIADADNKFKGHLDGIITAGPKIKGLKYPLLWENKALGSKTYSKMESKGLKEASPTYYGQVQIYMGYKELPKCMFTAINRDTGEIYVEMVEFNAVDCQALIDKALRIVQSSNPEELGKAGRGADDFVCKFCDYRKRCHGVPVVEQVNPETFGWL</sequence>
<evidence type="ECO:0000313" key="3">
    <source>
        <dbReference type="EMBL" id="CAB5228213.1"/>
    </source>
</evidence>
<dbReference type="EMBL" id="LR797384">
    <property type="protein sequence ID" value="CAB4212456.1"/>
    <property type="molecule type" value="Genomic_DNA"/>
</dbReference>
<reference evidence="3" key="1">
    <citation type="submission" date="2020-05" db="EMBL/GenBank/DDBJ databases">
        <authorList>
            <person name="Chiriac C."/>
            <person name="Salcher M."/>
            <person name="Ghai R."/>
            <person name="Kavagutti S V."/>
        </authorList>
    </citation>
    <scope>NUCLEOTIDE SEQUENCE</scope>
</reference>
<dbReference type="Gene3D" id="3.90.320.10">
    <property type="match status" value="1"/>
</dbReference>